<organism evidence="2 3">
    <name type="scientific">Allokutzneria multivorans</name>
    <dbReference type="NCBI Taxonomy" id="1142134"/>
    <lineage>
        <taxon>Bacteria</taxon>
        <taxon>Bacillati</taxon>
        <taxon>Actinomycetota</taxon>
        <taxon>Actinomycetes</taxon>
        <taxon>Pseudonocardiales</taxon>
        <taxon>Pseudonocardiaceae</taxon>
        <taxon>Allokutzneria</taxon>
    </lineage>
</organism>
<gene>
    <name evidence="2" type="ORF">GCM10022247_68090</name>
</gene>
<dbReference type="Proteomes" id="UP001501747">
    <property type="component" value="Unassembled WGS sequence"/>
</dbReference>
<dbReference type="PANTHER" id="PTHR32332">
    <property type="entry name" value="2-NITROPROPANE DIOXYGENASE"/>
    <property type="match status" value="1"/>
</dbReference>
<feature type="domain" description="[Acyl-carrier-protein] S-malonyltransferase-like inserted helical" evidence="1">
    <location>
        <begin position="353"/>
        <end position="432"/>
    </location>
</feature>
<reference evidence="3" key="1">
    <citation type="journal article" date="2019" name="Int. J. Syst. Evol. Microbiol.">
        <title>The Global Catalogue of Microorganisms (GCM) 10K type strain sequencing project: providing services to taxonomists for standard genome sequencing and annotation.</title>
        <authorList>
            <consortium name="The Broad Institute Genomics Platform"/>
            <consortium name="The Broad Institute Genome Sequencing Center for Infectious Disease"/>
            <person name="Wu L."/>
            <person name="Ma J."/>
        </authorList>
    </citation>
    <scope>NUCLEOTIDE SEQUENCE [LARGE SCALE GENOMIC DNA]</scope>
    <source>
        <strain evidence="3">JCM 17342</strain>
    </source>
</reference>
<comment type="caution">
    <text evidence="2">The sequence shown here is derived from an EMBL/GenBank/DDBJ whole genome shotgun (WGS) entry which is preliminary data.</text>
</comment>
<dbReference type="InterPro" id="IPR049489">
    <property type="entry name" value="FabD-like_helical_ins"/>
</dbReference>
<dbReference type="RefSeq" id="WP_344884488.1">
    <property type="nucleotide sequence ID" value="NZ_BAABAL010000023.1"/>
</dbReference>
<protein>
    <submittedName>
        <fullName evidence="2">PfaD family polyunsaturated fatty acid/polyketide biosynthesis protein</fullName>
    </submittedName>
</protein>
<dbReference type="EMBL" id="BAABAL010000023">
    <property type="protein sequence ID" value="GAA4033458.1"/>
    <property type="molecule type" value="Genomic_DNA"/>
</dbReference>
<proteinExistence type="predicted"/>
<dbReference type="SUPFAM" id="SSF51412">
    <property type="entry name" value="Inosine monophosphate dehydrogenase (IMPDH)"/>
    <property type="match status" value="1"/>
</dbReference>
<dbReference type="InterPro" id="IPR013785">
    <property type="entry name" value="Aldolase_TIM"/>
</dbReference>
<evidence type="ECO:0000313" key="2">
    <source>
        <dbReference type="EMBL" id="GAA4033458.1"/>
    </source>
</evidence>
<evidence type="ECO:0000313" key="3">
    <source>
        <dbReference type="Proteomes" id="UP001501747"/>
    </source>
</evidence>
<dbReference type="CDD" id="cd04742">
    <property type="entry name" value="NPD_FabD"/>
    <property type="match status" value="1"/>
</dbReference>
<dbReference type="Gene3D" id="3.20.20.70">
    <property type="entry name" value="Aldolase class I"/>
    <property type="match status" value="2"/>
</dbReference>
<dbReference type="PANTHER" id="PTHR32332:SF20">
    <property type="entry name" value="2-NITROPROPANE DIOXYGENASE-LIKE PROTEIN"/>
    <property type="match status" value="1"/>
</dbReference>
<keyword evidence="3" id="KW-1185">Reference proteome</keyword>
<accession>A0ABP7TZC3</accession>
<dbReference type="InterPro" id="IPR014179">
    <property type="entry name" value="PfaD-like_TIM-barrel"/>
</dbReference>
<sequence length="500" mass="54063">MIDLIHRVREPLHIVRGADGGITVGQGETLGHLPALYPEWLGERSFGEAHGVRFPYVAGEMANGIATTRMVIAMARADMLGFFGAGGLAPSTVESAVDELCRELAGRENWGVNLIHSPTEPGIEEAVADLLLRRGVPRISASAFMTLTPAVVRCAVSGLRRETSGWITRRTNVFAKLSRPELAEQFLSPAPEPLLRVLVERGHITPEEAELARHVPVAEDVTVEADSGGHTDNRPLSALLPTILAVRDELRARYGYHRPVRVGAAGGLGTPAAVAAAFALGAAYVLTGSVNQVAVEAGVSDEAKKLLAQADITDVAMAPAADMFELGVKLQVLKRGTMFAARANRLYQVYRDHDGIESVPQPLLDRLEKEVLGAPVADIWVQTKQFWADRDPGELEKAERDPKHRMALVFRWYLGGSSRWAITGDPSRRSDYQLWCGPAMGAFNRWVAGSFLAEPANRSVVPIALNLLEGAAALTRAHQARTYGVAVPAEAFAFHPRPLS</sequence>
<evidence type="ECO:0000259" key="1">
    <source>
        <dbReference type="Pfam" id="PF21607"/>
    </source>
</evidence>
<dbReference type="Pfam" id="PF21607">
    <property type="entry name" value="FabD_helical_ins"/>
    <property type="match status" value="1"/>
</dbReference>
<name>A0ABP7TZC3_9PSEU</name>
<dbReference type="NCBIfam" id="TIGR02814">
    <property type="entry name" value="pfaD_fam"/>
    <property type="match status" value="1"/>
</dbReference>